<keyword evidence="1" id="KW-0732">Signal</keyword>
<evidence type="ECO:0000313" key="2">
    <source>
        <dbReference type="EMBL" id="SFO92502.1"/>
    </source>
</evidence>
<sequence length="325" mass="34394">MGRIGRAALCALVGAVLLAGCAVVEPGKAVPNAQEVERLARPLTSKAVLGDLATVDYCTLLDLGALGDVRLERVRPDFAACMAEVTAAEGRVLLGIGHLSEAPTSVLGQPPDETVSLPHGWKVERFDGLEPGVCYRFLEFSDGVSLQVHATYPEGYPVVPSAALCRLADATIDGVRSWLTTRRVGRLTFREESLGRLDACVLVPEAEVEAALGGAAPVSPEPTGHLCGWGSRWDEPGPAAFLEFAIQELGDADEFAETIGGRPSRVTPLDGGSCLVETPHVHFSATKPYDREFARVEVRPAGGDACAAARALAERIWPALPARPE</sequence>
<dbReference type="RefSeq" id="WP_092526957.1">
    <property type="nucleotide sequence ID" value="NZ_FOWW01000001.1"/>
</dbReference>
<name>A0A1I5L5Q5_9PSEU</name>
<gene>
    <name evidence="2" type="ORF">SAMN05421810_101411</name>
</gene>
<reference evidence="3" key="1">
    <citation type="submission" date="2016-10" db="EMBL/GenBank/DDBJ databases">
        <authorList>
            <person name="Varghese N."/>
            <person name="Submissions S."/>
        </authorList>
    </citation>
    <scope>NUCLEOTIDE SEQUENCE [LARGE SCALE GENOMIC DNA]</scope>
    <source>
        <strain evidence="3">CGMCC 4.5579</strain>
    </source>
</reference>
<feature type="signal peptide" evidence="1">
    <location>
        <begin position="1"/>
        <end position="24"/>
    </location>
</feature>
<dbReference type="STRING" id="587909.SAMN05421810_101411"/>
<keyword evidence="3" id="KW-1185">Reference proteome</keyword>
<evidence type="ECO:0000313" key="3">
    <source>
        <dbReference type="Proteomes" id="UP000198727"/>
    </source>
</evidence>
<dbReference type="AlphaFoldDB" id="A0A1I5L5Q5"/>
<organism evidence="2 3">
    <name type="scientific">Amycolatopsis arida</name>
    <dbReference type="NCBI Taxonomy" id="587909"/>
    <lineage>
        <taxon>Bacteria</taxon>
        <taxon>Bacillati</taxon>
        <taxon>Actinomycetota</taxon>
        <taxon>Actinomycetes</taxon>
        <taxon>Pseudonocardiales</taxon>
        <taxon>Pseudonocardiaceae</taxon>
        <taxon>Amycolatopsis</taxon>
    </lineage>
</organism>
<dbReference type="OrthoDB" id="4445816at2"/>
<dbReference type="EMBL" id="FOWW01000001">
    <property type="protein sequence ID" value="SFO92502.1"/>
    <property type="molecule type" value="Genomic_DNA"/>
</dbReference>
<dbReference type="Proteomes" id="UP000198727">
    <property type="component" value="Unassembled WGS sequence"/>
</dbReference>
<protein>
    <submittedName>
        <fullName evidence="2">Uncharacterized protein</fullName>
    </submittedName>
</protein>
<feature type="chain" id="PRO_5039207655" evidence="1">
    <location>
        <begin position="25"/>
        <end position="325"/>
    </location>
</feature>
<proteinExistence type="predicted"/>
<evidence type="ECO:0000256" key="1">
    <source>
        <dbReference type="SAM" id="SignalP"/>
    </source>
</evidence>
<dbReference type="PROSITE" id="PS51257">
    <property type="entry name" value="PROKAR_LIPOPROTEIN"/>
    <property type="match status" value="1"/>
</dbReference>
<accession>A0A1I5L5Q5</accession>